<keyword evidence="2" id="KW-1185">Reference proteome</keyword>
<sequence>MACKSVSVLGFILPFSWRSEDRYTNARLNSPNSLFCLGTETCIQLLSSALSDAKKQNQANWTKREPAPEVQKVLLSTSPQGGAEKPDPEKKQNKTKELKKVFKEYGAVGVSFHIGISLISLGIFYIAVSSGINMTAVLSKLGFTESVVQSKMAAGTSTFVLAYAVHKLFAPFRISITLVSVPLIVQYLRKTGIFKSSPPRL</sequence>
<organism evidence="1 2">
    <name type="scientific">Pangasius djambal</name>
    <dbReference type="NCBI Taxonomy" id="1691987"/>
    <lineage>
        <taxon>Eukaryota</taxon>
        <taxon>Metazoa</taxon>
        <taxon>Chordata</taxon>
        <taxon>Craniata</taxon>
        <taxon>Vertebrata</taxon>
        <taxon>Euteleostomi</taxon>
        <taxon>Actinopterygii</taxon>
        <taxon>Neopterygii</taxon>
        <taxon>Teleostei</taxon>
        <taxon>Ostariophysi</taxon>
        <taxon>Siluriformes</taxon>
        <taxon>Pangasiidae</taxon>
        <taxon>Pangasius</taxon>
    </lineage>
</organism>
<accession>A0ACC5Y275</accession>
<dbReference type="EMBL" id="CM040976">
    <property type="protein sequence ID" value="MCJ8729221.1"/>
    <property type="molecule type" value="Genomic_DNA"/>
</dbReference>
<evidence type="ECO:0000313" key="2">
    <source>
        <dbReference type="Proteomes" id="UP000830395"/>
    </source>
</evidence>
<evidence type="ECO:0000313" key="1">
    <source>
        <dbReference type="EMBL" id="MCJ8729221.1"/>
    </source>
</evidence>
<name>A0ACC5Y275_9TELE</name>
<dbReference type="Proteomes" id="UP000830395">
    <property type="component" value="Chromosome 2"/>
</dbReference>
<proteinExistence type="predicted"/>
<comment type="caution">
    <text evidence="1">The sequence shown here is derived from an EMBL/GenBank/DDBJ whole genome shotgun (WGS) entry which is preliminary data.</text>
</comment>
<gene>
    <name evidence="1" type="ORF">PDJAM_G00103650</name>
</gene>
<reference evidence="1" key="1">
    <citation type="submission" date="2020-02" db="EMBL/GenBank/DDBJ databases">
        <title>Genome sequencing of the panga catfish, Pangasius djambal.</title>
        <authorList>
            <person name="Wen M."/>
            <person name="Zahm M."/>
            <person name="Roques C."/>
            <person name="Cabau C."/>
            <person name="Klopp C."/>
            <person name="Donnadieu C."/>
            <person name="Jouanno E."/>
            <person name="Avarre J.-C."/>
            <person name="Campet M."/>
            <person name="Ha T."/>
            <person name="Dugue R."/>
            <person name="Lampietro C."/>
            <person name="Louis A."/>
            <person name="Herpin A."/>
            <person name="Echchiki A."/>
            <person name="Berthelot C."/>
            <person name="Parey E."/>
            <person name="Roest-Crollius H."/>
            <person name="Braasch I."/>
            <person name="Postlethwait J.H."/>
            <person name="Bobe J."/>
            <person name="Montfort J."/>
            <person name="Bouchez O."/>
            <person name="Begum T."/>
            <person name="Schartl M."/>
            <person name="Gustiano R."/>
            <person name="Guiguen Y."/>
        </authorList>
    </citation>
    <scope>NUCLEOTIDE SEQUENCE</scope>
    <source>
        <strain evidence="1">Pdj_M5554</strain>
    </source>
</reference>
<protein>
    <submittedName>
        <fullName evidence="1">Uncharacterized protein</fullName>
    </submittedName>
</protein>